<protein>
    <recommendedName>
        <fullName evidence="4">PEP-CTERM protein-sorting domain-containing protein</fullName>
    </recommendedName>
</protein>
<evidence type="ECO:0000313" key="2">
    <source>
        <dbReference type="EMBL" id="EDY18037.1"/>
    </source>
</evidence>
<gene>
    <name evidence="2" type="ORF">CfE428DRAFT_4468</name>
</gene>
<dbReference type="NCBIfam" id="TIGR02595">
    <property type="entry name" value="PEP_CTERM"/>
    <property type="match status" value="1"/>
</dbReference>
<dbReference type="InParanoid" id="B4D6C8"/>
<dbReference type="InterPro" id="IPR013424">
    <property type="entry name" value="Ice-binding_C"/>
</dbReference>
<proteinExistence type="predicted"/>
<feature type="signal peptide" evidence="1">
    <location>
        <begin position="1"/>
        <end position="27"/>
    </location>
</feature>
<comment type="caution">
    <text evidence="2">The sequence shown here is derived from an EMBL/GenBank/DDBJ whole genome shotgun (WGS) entry which is preliminary data.</text>
</comment>
<keyword evidence="1" id="KW-0732">Signal</keyword>
<evidence type="ECO:0000313" key="3">
    <source>
        <dbReference type="Proteomes" id="UP000005824"/>
    </source>
</evidence>
<dbReference type="AlphaFoldDB" id="B4D6C8"/>
<name>B4D6C8_9BACT</name>
<organism evidence="2 3">
    <name type="scientific">Chthoniobacter flavus Ellin428</name>
    <dbReference type="NCBI Taxonomy" id="497964"/>
    <lineage>
        <taxon>Bacteria</taxon>
        <taxon>Pseudomonadati</taxon>
        <taxon>Verrucomicrobiota</taxon>
        <taxon>Spartobacteria</taxon>
        <taxon>Chthoniobacterales</taxon>
        <taxon>Chthoniobacteraceae</taxon>
        <taxon>Chthoniobacter</taxon>
    </lineage>
</organism>
<dbReference type="EMBL" id="ABVL01000015">
    <property type="protein sequence ID" value="EDY18037.1"/>
    <property type="molecule type" value="Genomic_DNA"/>
</dbReference>
<reference evidence="2 3" key="1">
    <citation type="journal article" date="2011" name="J. Bacteriol.">
        <title>Genome sequence of Chthoniobacter flavus Ellin428, an aerobic heterotrophic soil bacterium.</title>
        <authorList>
            <person name="Kant R."/>
            <person name="van Passel M.W."/>
            <person name="Palva A."/>
            <person name="Lucas S."/>
            <person name="Lapidus A."/>
            <person name="Glavina Del Rio T."/>
            <person name="Dalin E."/>
            <person name="Tice H."/>
            <person name="Bruce D."/>
            <person name="Goodwin L."/>
            <person name="Pitluck S."/>
            <person name="Larimer F.W."/>
            <person name="Land M.L."/>
            <person name="Hauser L."/>
            <person name="Sangwan P."/>
            <person name="de Vos W.M."/>
            <person name="Janssen P.H."/>
            <person name="Smidt H."/>
        </authorList>
    </citation>
    <scope>NUCLEOTIDE SEQUENCE [LARGE SCALE GENOMIC DNA]</scope>
    <source>
        <strain evidence="2 3">Ellin428</strain>
    </source>
</reference>
<keyword evidence="3" id="KW-1185">Reference proteome</keyword>
<dbReference type="STRING" id="497964.CfE428DRAFT_4468"/>
<evidence type="ECO:0000256" key="1">
    <source>
        <dbReference type="SAM" id="SignalP"/>
    </source>
</evidence>
<sequence>MNAYFSRNLTKLALAVAAVLTPAVTHANNFNFHVDLNVASLVGAPNSPFFVDFQLNEGSGTLPNSVSLSNFVFTGGSASGSATAFGLATGDMGSTITLNDNSSNQFNEIFQGFTAGTTDIQFDVSVSQNAPGVTPDGFLVSILNSDTNNPAIGTTDTTNSTMLTLPISAANALGDIQTFTSTSPSGATANVTSPVPEPTTVAAMIGGLGCLIGLRRRGVQASA</sequence>
<dbReference type="NCBIfam" id="NF038129">
    <property type="entry name" value="PEP_NF038129"/>
    <property type="match status" value="1"/>
</dbReference>
<dbReference type="RefSeq" id="WP_006981790.1">
    <property type="nucleotide sequence ID" value="NZ_ABVL01000015.1"/>
</dbReference>
<feature type="chain" id="PRO_5002802517" description="PEP-CTERM protein-sorting domain-containing protein" evidence="1">
    <location>
        <begin position="28"/>
        <end position="223"/>
    </location>
</feature>
<evidence type="ECO:0008006" key="4">
    <source>
        <dbReference type="Google" id="ProtNLM"/>
    </source>
</evidence>
<dbReference type="Proteomes" id="UP000005824">
    <property type="component" value="Unassembled WGS sequence"/>
</dbReference>
<accession>B4D6C8</accession>